<dbReference type="InterPro" id="IPR019587">
    <property type="entry name" value="Polyketide_cyclase/dehydratase"/>
</dbReference>
<sequence length="189" mass="21790">MTLDTGGDSAHWEMQARTRVTENPRLEVMARRSFLLDYAVEEVWRVIQDPLHWEADAFHNEIVDMQDAGGVGTYFEMLHTNNPIIPWPMPDQRFVGVIMDWEPLKRQSVAELNIDSSAGSKRTPDHRQIIELEPLGPARTRLTYSVATIRMEGISPVTRFFFRPWARLQLRRAIGKKLAHIREDLAQAA</sequence>
<dbReference type="SUPFAM" id="SSF55961">
    <property type="entry name" value="Bet v1-like"/>
    <property type="match status" value="1"/>
</dbReference>
<organism evidence="1 2">
    <name type="scientific">Denitrobaculum tricleocarpae</name>
    <dbReference type="NCBI Taxonomy" id="2591009"/>
    <lineage>
        <taxon>Bacteria</taxon>
        <taxon>Pseudomonadati</taxon>
        <taxon>Pseudomonadota</taxon>
        <taxon>Alphaproteobacteria</taxon>
        <taxon>Rhodospirillales</taxon>
        <taxon>Rhodospirillaceae</taxon>
        <taxon>Denitrobaculum</taxon>
    </lineage>
</organism>
<evidence type="ECO:0000313" key="2">
    <source>
        <dbReference type="Proteomes" id="UP000315252"/>
    </source>
</evidence>
<dbReference type="AlphaFoldDB" id="A0A545SY08"/>
<dbReference type="Pfam" id="PF10604">
    <property type="entry name" value="Polyketide_cyc2"/>
    <property type="match status" value="1"/>
</dbReference>
<keyword evidence="2" id="KW-1185">Reference proteome</keyword>
<name>A0A545SY08_9PROT</name>
<dbReference type="RefSeq" id="WP_142899901.1">
    <property type="nucleotide sequence ID" value="NZ_ML660071.1"/>
</dbReference>
<proteinExistence type="predicted"/>
<reference evidence="1 2" key="1">
    <citation type="submission" date="2019-06" db="EMBL/GenBank/DDBJ databases">
        <title>Whole genome sequence for Rhodospirillaceae sp. R148.</title>
        <authorList>
            <person name="Wang G."/>
        </authorList>
    </citation>
    <scope>NUCLEOTIDE SEQUENCE [LARGE SCALE GENOMIC DNA]</scope>
    <source>
        <strain evidence="1 2">R148</strain>
    </source>
</reference>
<accession>A0A545SY08</accession>
<dbReference type="InterPro" id="IPR023393">
    <property type="entry name" value="START-like_dom_sf"/>
</dbReference>
<dbReference type="OrthoDB" id="9810827at2"/>
<dbReference type="EMBL" id="VHSH01000020">
    <property type="protein sequence ID" value="TQV69850.1"/>
    <property type="molecule type" value="Genomic_DNA"/>
</dbReference>
<dbReference type="Gene3D" id="3.30.530.20">
    <property type="match status" value="1"/>
</dbReference>
<protein>
    <recommendedName>
        <fullName evidence="3">SRPBCC family protein</fullName>
    </recommendedName>
</protein>
<evidence type="ECO:0008006" key="3">
    <source>
        <dbReference type="Google" id="ProtNLM"/>
    </source>
</evidence>
<dbReference type="Proteomes" id="UP000315252">
    <property type="component" value="Unassembled WGS sequence"/>
</dbReference>
<evidence type="ECO:0000313" key="1">
    <source>
        <dbReference type="EMBL" id="TQV69850.1"/>
    </source>
</evidence>
<gene>
    <name evidence="1" type="ORF">FKG95_28655</name>
</gene>
<comment type="caution">
    <text evidence="1">The sequence shown here is derived from an EMBL/GenBank/DDBJ whole genome shotgun (WGS) entry which is preliminary data.</text>
</comment>